<evidence type="ECO:0000256" key="2">
    <source>
        <dbReference type="ARBA" id="ARBA00023274"/>
    </source>
</evidence>
<evidence type="ECO:0000313" key="3">
    <source>
        <dbReference type="EMBL" id="RKP06604.1"/>
    </source>
</evidence>
<evidence type="ECO:0000256" key="1">
    <source>
        <dbReference type="ARBA" id="ARBA00022980"/>
    </source>
</evidence>
<dbReference type="GO" id="GO:0006412">
    <property type="term" value="P:translation"/>
    <property type="evidence" value="ECO:0007669"/>
    <property type="project" value="InterPro"/>
</dbReference>
<dbReference type="SUPFAM" id="SSF54189">
    <property type="entry name" value="Ribosomal proteins S24e, L23 and L15e"/>
    <property type="match status" value="1"/>
</dbReference>
<dbReference type="AlphaFoldDB" id="A0A4P9XL77"/>
<organism evidence="3 4">
    <name type="scientific">Thamnocephalis sphaerospora</name>
    <dbReference type="NCBI Taxonomy" id="78915"/>
    <lineage>
        <taxon>Eukaryota</taxon>
        <taxon>Fungi</taxon>
        <taxon>Fungi incertae sedis</taxon>
        <taxon>Zoopagomycota</taxon>
        <taxon>Zoopagomycotina</taxon>
        <taxon>Zoopagomycetes</taxon>
        <taxon>Zoopagales</taxon>
        <taxon>Sigmoideomycetaceae</taxon>
        <taxon>Thamnocephalis</taxon>
    </lineage>
</organism>
<proteinExistence type="predicted"/>
<dbReference type="Gene3D" id="3.30.70.330">
    <property type="match status" value="2"/>
</dbReference>
<reference evidence="4" key="1">
    <citation type="journal article" date="2018" name="Nat. Microbiol.">
        <title>Leveraging single-cell genomics to expand the fungal tree of life.</title>
        <authorList>
            <person name="Ahrendt S.R."/>
            <person name="Quandt C.A."/>
            <person name="Ciobanu D."/>
            <person name="Clum A."/>
            <person name="Salamov A."/>
            <person name="Andreopoulos B."/>
            <person name="Cheng J.F."/>
            <person name="Woyke T."/>
            <person name="Pelin A."/>
            <person name="Henrissat B."/>
            <person name="Reynolds N.K."/>
            <person name="Benny G.L."/>
            <person name="Smith M.E."/>
            <person name="James T.Y."/>
            <person name="Grigoriev I.V."/>
        </authorList>
    </citation>
    <scope>NUCLEOTIDE SEQUENCE [LARGE SCALE GENOMIC DNA]</scope>
    <source>
        <strain evidence="4">RSA 1356</strain>
    </source>
</reference>
<dbReference type="GO" id="GO:0003735">
    <property type="term" value="F:structural constituent of ribosome"/>
    <property type="evidence" value="ECO:0007669"/>
    <property type="project" value="InterPro"/>
</dbReference>
<dbReference type="GO" id="GO:1990904">
    <property type="term" value="C:ribonucleoprotein complex"/>
    <property type="evidence" value="ECO:0007669"/>
    <property type="project" value="UniProtKB-KW"/>
</dbReference>
<keyword evidence="1" id="KW-0689">Ribosomal protein</keyword>
<dbReference type="EMBL" id="KZ992851">
    <property type="protein sequence ID" value="RKP06604.1"/>
    <property type="molecule type" value="Genomic_DNA"/>
</dbReference>
<dbReference type="OrthoDB" id="275582at2759"/>
<name>A0A4P9XL77_9FUNG</name>
<keyword evidence="2" id="KW-0687">Ribonucleoprotein</keyword>
<dbReference type="STRING" id="78915.A0A4P9XL77"/>
<protein>
    <submittedName>
        <fullName evidence="3">Uncharacterized protein</fullName>
    </submittedName>
</protein>
<sequence>MAFRLGSKKVYFPSTIMKIVRSSLPPNQVAFRVEPKVNKLDRRITSTSGRQTKARDPAWKKVIVTLEEEFRYPAAPNVKRDFGGDESAAQEKRMRARLRGWKVREPRVAASAPESTEAVKA</sequence>
<keyword evidence="4" id="KW-1185">Reference proteome</keyword>
<dbReference type="InterPro" id="IPR012677">
    <property type="entry name" value="Nucleotide-bd_a/b_plait_sf"/>
</dbReference>
<dbReference type="InterPro" id="IPR012678">
    <property type="entry name" value="Ribosomal_uL23/eL15/eS24_sf"/>
</dbReference>
<evidence type="ECO:0000313" key="4">
    <source>
        <dbReference type="Proteomes" id="UP000271241"/>
    </source>
</evidence>
<dbReference type="GO" id="GO:0005840">
    <property type="term" value="C:ribosome"/>
    <property type="evidence" value="ECO:0007669"/>
    <property type="project" value="UniProtKB-KW"/>
</dbReference>
<gene>
    <name evidence="3" type="ORF">THASP1DRAFT_31579</name>
</gene>
<accession>A0A4P9XL77</accession>
<dbReference type="Proteomes" id="UP000271241">
    <property type="component" value="Unassembled WGS sequence"/>
</dbReference>